<evidence type="ECO:0000313" key="1">
    <source>
        <dbReference type="EMBL" id="GFS15079.1"/>
    </source>
</evidence>
<dbReference type="AlphaFoldDB" id="A0AAV4IX92"/>
<reference evidence="1 2" key="1">
    <citation type="journal article" date="2021" name="Elife">
        <title>Chloroplast acquisition without the gene transfer in kleptoplastic sea slugs, Plakobranchus ocellatus.</title>
        <authorList>
            <person name="Maeda T."/>
            <person name="Takahashi S."/>
            <person name="Yoshida T."/>
            <person name="Shimamura S."/>
            <person name="Takaki Y."/>
            <person name="Nagai Y."/>
            <person name="Toyoda A."/>
            <person name="Suzuki Y."/>
            <person name="Arimoto A."/>
            <person name="Ishii H."/>
            <person name="Satoh N."/>
            <person name="Nishiyama T."/>
            <person name="Hasebe M."/>
            <person name="Maruyama T."/>
            <person name="Minagawa J."/>
            <person name="Obokata J."/>
            <person name="Shigenobu S."/>
        </authorList>
    </citation>
    <scope>NUCLEOTIDE SEQUENCE [LARGE SCALE GENOMIC DNA]</scope>
</reference>
<dbReference type="Proteomes" id="UP000762676">
    <property type="component" value="Unassembled WGS sequence"/>
</dbReference>
<comment type="caution">
    <text evidence="1">The sequence shown here is derived from an EMBL/GenBank/DDBJ whole genome shotgun (WGS) entry which is preliminary data.</text>
</comment>
<accession>A0AAV4IX92</accession>
<keyword evidence="2" id="KW-1185">Reference proteome</keyword>
<proteinExistence type="predicted"/>
<sequence>MGGQASQGEDRAKLTSTAAIVNELTNMLKERLELPKEGHPRKIKYQCGNINYSTNSYDIRKPCLGAECKEKFNRTYEDRVKDVVLSSRYQLENDQLDAILSLGRSVPVTDVIIVSAVSSNHFDEMQMMFKNLHETVFPTLHNFRVVLFDIGLSPEQRRLSLVDRARKLVIWQDASVRWRSQYKDIFDRANLYGLQVFLGGGDKVTANTLHETFEYMQERECLFEAVPEIANAVAVYKADTFNKLAVLTPWARCALEPSCVCPQDPNVVRYCGKLRPLRCHRFDQSALTLLLAKLFYDQRFRFEIQQPENYNYVEIQRKTLAPNYFQNINR</sequence>
<evidence type="ECO:0000313" key="2">
    <source>
        <dbReference type="Proteomes" id="UP000762676"/>
    </source>
</evidence>
<protein>
    <submittedName>
        <fullName evidence="1">Uncharacterized protein</fullName>
    </submittedName>
</protein>
<dbReference type="PANTHER" id="PTHR31389:SF4">
    <property type="entry name" value="LD39211P"/>
    <property type="match status" value="1"/>
</dbReference>
<dbReference type="PANTHER" id="PTHR31389">
    <property type="entry name" value="LD39211P"/>
    <property type="match status" value="1"/>
</dbReference>
<dbReference type="EMBL" id="BMAT01002825">
    <property type="protein sequence ID" value="GFS15079.1"/>
    <property type="molecule type" value="Genomic_DNA"/>
</dbReference>
<organism evidence="1 2">
    <name type="scientific">Elysia marginata</name>
    <dbReference type="NCBI Taxonomy" id="1093978"/>
    <lineage>
        <taxon>Eukaryota</taxon>
        <taxon>Metazoa</taxon>
        <taxon>Spiralia</taxon>
        <taxon>Lophotrochozoa</taxon>
        <taxon>Mollusca</taxon>
        <taxon>Gastropoda</taxon>
        <taxon>Heterobranchia</taxon>
        <taxon>Euthyneura</taxon>
        <taxon>Panpulmonata</taxon>
        <taxon>Sacoglossa</taxon>
        <taxon>Placobranchoidea</taxon>
        <taxon>Plakobranchidae</taxon>
        <taxon>Elysia</taxon>
    </lineage>
</organism>
<name>A0AAV4IX92_9GAST</name>
<gene>
    <name evidence="1" type="ORF">ElyMa_001440500</name>
</gene>